<dbReference type="Pfam" id="PF11142">
    <property type="entry name" value="DUF2917"/>
    <property type="match status" value="1"/>
</dbReference>
<dbReference type="Proteomes" id="UP000199120">
    <property type="component" value="Unassembled WGS sequence"/>
</dbReference>
<reference evidence="2" key="1">
    <citation type="submission" date="2016-10" db="EMBL/GenBank/DDBJ databases">
        <authorList>
            <person name="Varghese N."/>
            <person name="Submissions S."/>
        </authorList>
    </citation>
    <scope>NUCLEOTIDE SEQUENCE [LARGE SCALE GENOMIC DNA]</scope>
    <source>
        <strain evidence="2">LMG 26416</strain>
    </source>
</reference>
<protein>
    <recommendedName>
        <fullName evidence="3">DUF2917 domain-containing protein</fullName>
    </recommendedName>
</protein>
<dbReference type="AlphaFoldDB" id="A0A1H7MJE4"/>
<evidence type="ECO:0008006" key="3">
    <source>
        <dbReference type="Google" id="ProtNLM"/>
    </source>
</evidence>
<accession>A0A1H7MJE4</accession>
<dbReference type="EMBL" id="FOAJ01000005">
    <property type="protein sequence ID" value="SEL10717.1"/>
    <property type="molecule type" value="Genomic_DNA"/>
</dbReference>
<proteinExistence type="predicted"/>
<gene>
    <name evidence="1" type="ORF">SAMN05192542_1055</name>
</gene>
<evidence type="ECO:0000313" key="1">
    <source>
        <dbReference type="EMBL" id="SEL10717.1"/>
    </source>
</evidence>
<organism evidence="1 2">
    <name type="scientific">Paraburkholderia caballeronis</name>
    <dbReference type="NCBI Taxonomy" id="416943"/>
    <lineage>
        <taxon>Bacteria</taxon>
        <taxon>Pseudomonadati</taxon>
        <taxon>Pseudomonadota</taxon>
        <taxon>Betaproteobacteria</taxon>
        <taxon>Burkholderiales</taxon>
        <taxon>Burkholderiaceae</taxon>
        <taxon>Paraburkholderia</taxon>
    </lineage>
</organism>
<dbReference type="InterPro" id="IPR021317">
    <property type="entry name" value="DUF2917"/>
</dbReference>
<evidence type="ECO:0000313" key="2">
    <source>
        <dbReference type="Proteomes" id="UP000199120"/>
    </source>
</evidence>
<name>A0A1H7MJE4_9BURK</name>
<dbReference type="RefSeq" id="WP_166677003.1">
    <property type="nucleotide sequence ID" value="NZ_FNSR01000001.1"/>
</dbReference>
<keyword evidence="2" id="KW-1185">Reference proteome</keyword>
<sequence>MDGETASRDVLMVGRGACRGVRVMRGTVLTARTGRVWVTVERDAADYWLFPGDALPLAAGERVWIGGWDEPVCCALTPLVEPECGALAAIGTRMIGWAVRLRRALSRRTAGTVRQAATNRV</sequence>